<dbReference type="PROSITE" id="PS50102">
    <property type="entry name" value="RRM"/>
    <property type="match status" value="1"/>
</dbReference>
<dbReference type="Pfam" id="PF00076">
    <property type="entry name" value="RRM_1"/>
    <property type="match status" value="1"/>
</dbReference>
<dbReference type="PANTHER" id="PTHR48025:SF1">
    <property type="entry name" value="RRM DOMAIN-CONTAINING PROTEIN"/>
    <property type="match status" value="1"/>
</dbReference>
<proteinExistence type="predicted"/>
<dbReference type="Gramene" id="AET3Gv21233000.1">
    <property type="protein sequence ID" value="AET3Gv21233000.1"/>
    <property type="gene ID" value="AET3Gv21233000"/>
</dbReference>
<accession>A0A453GWL1</accession>
<evidence type="ECO:0000259" key="3">
    <source>
        <dbReference type="PROSITE" id="PS50102"/>
    </source>
</evidence>
<reference evidence="5" key="2">
    <citation type="journal article" date="2017" name="Nat. Plants">
        <title>The Aegilops tauschii genome reveals multiple impacts of transposons.</title>
        <authorList>
            <person name="Zhao G."/>
            <person name="Zou C."/>
            <person name="Li K."/>
            <person name="Wang K."/>
            <person name="Li T."/>
            <person name="Gao L."/>
            <person name="Zhang X."/>
            <person name="Wang H."/>
            <person name="Yang Z."/>
            <person name="Liu X."/>
            <person name="Jiang W."/>
            <person name="Mao L."/>
            <person name="Kong X."/>
            <person name="Jiao Y."/>
            <person name="Jia J."/>
        </authorList>
    </citation>
    <scope>NUCLEOTIDE SEQUENCE [LARGE SCALE GENOMIC DNA]</scope>
    <source>
        <strain evidence="5">cv. AL8/78</strain>
    </source>
</reference>
<dbReference type="InterPro" id="IPR012677">
    <property type="entry name" value="Nucleotide-bd_a/b_plait_sf"/>
</dbReference>
<reference evidence="4" key="4">
    <citation type="submission" date="2019-03" db="UniProtKB">
        <authorList>
            <consortium name="EnsemblPlants"/>
        </authorList>
    </citation>
    <scope>IDENTIFICATION</scope>
</reference>
<dbReference type="AlphaFoldDB" id="A0A453GWL1"/>
<dbReference type="OrthoDB" id="79455at2759"/>
<evidence type="ECO:0000256" key="2">
    <source>
        <dbReference type="PROSITE-ProRule" id="PRU00176"/>
    </source>
</evidence>
<reference evidence="4" key="5">
    <citation type="journal article" date="2021" name="G3 (Bethesda)">
        <title>Aegilops tauschii genome assembly Aet v5.0 features greater sequence contiguity and improved annotation.</title>
        <authorList>
            <person name="Wang L."/>
            <person name="Zhu T."/>
            <person name="Rodriguez J.C."/>
            <person name="Deal K.R."/>
            <person name="Dubcovsky J."/>
            <person name="McGuire P.E."/>
            <person name="Lux T."/>
            <person name="Spannagl M."/>
            <person name="Mayer K.F.X."/>
            <person name="Baldrich P."/>
            <person name="Meyers B.C."/>
            <person name="Huo N."/>
            <person name="Gu Y.Q."/>
            <person name="Zhou H."/>
            <person name="Devos K.M."/>
            <person name="Bennetzen J.L."/>
            <person name="Unver T."/>
            <person name="Budak H."/>
            <person name="Gulick P.J."/>
            <person name="Galiba G."/>
            <person name="Kalapos B."/>
            <person name="Nelson D.R."/>
            <person name="Li P."/>
            <person name="You F.M."/>
            <person name="Luo M.C."/>
            <person name="Dvorak J."/>
        </authorList>
    </citation>
    <scope>NUCLEOTIDE SEQUENCE [LARGE SCALE GENOMIC DNA]</scope>
    <source>
        <strain evidence="4">cv. AL8/78</strain>
    </source>
</reference>
<reference evidence="4" key="3">
    <citation type="journal article" date="2017" name="Nature">
        <title>Genome sequence of the progenitor of the wheat D genome Aegilops tauschii.</title>
        <authorList>
            <person name="Luo M.C."/>
            <person name="Gu Y.Q."/>
            <person name="Puiu D."/>
            <person name="Wang H."/>
            <person name="Twardziok S.O."/>
            <person name="Deal K.R."/>
            <person name="Huo N."/>
            <person name="Zhu T."/>
            <person name="Wang L."/>
            <person name="Wang Y."/>
            <person name="McGuire P.E."/>
            <person name="Liu S."/>
            <person name="Long H."/>
            <person name="Ramasamy R.K."/>
            <person name="Rodriguez J.C."/>
            <person name="Van S.L."/>
            <person name="Yuan L."/>
            <person name="Wang Z."/>
            <person name="Xia Z."/>
            <person name="Xiao L."/>
            <person name="Anderson O.D."/>
            <person name="Ouyang S."/>
            <person name="Liang Y."/>
            <person name="Zimin A.V."/>
            <person name="Pertea G."/>
            <person name="Qi P."/>
            <person name="Bennetzen J.L."/>
            <person name="Dai X."/>
            <person name="Dawson M.W."/>
            <person name="Muller H.G."/>
            <person name="Kugler K."/>
            <person name="Rivarola-Duarte L."/>
            <person name="Spannagl M."/>
            <person name="Mayer K.F.X."/>
            <person name="Lu F.H."/>
            <person name="Bevan M.W."/>
            <person name="Leroy P."/>
            <person name="Li P."/>
            <person name="You F.M."/>
            <person name="Sun Q."/>
            <person name="Liu Z."/>
            <person name="Lyons E."/>
            <person name="Wicker T."/>
            <person name="Salzberg S.L."/>
            <person name="Devos K.M."/>
            <person name="Dvorak J."/>
        </authorList>
    </citation>
    <scope>NUCLEOTIDE SEQUENCE [LARGE SCALE GENOMIC DNA]</scope>
    <source>
        <strain evidence="4">cv. AL8/78</strain>
    </source>
</reference>
<sequence length="148" mass="16698">MAPVQEFNRSSLEAHGVKRQETTGPTHVIHVGRCYEPCFKVLVYNLPLTVKSSQLRLLFSNHGKVFSTEVICYKKTKRSRCIGHVTMSTSHAHLEYALDALSGLVLEGCNLHISLVKEGRPQQQRKKLPSFIGAAVQLHIGPFSWFWL</sequence>
<dbReference type="InterPro" id="IPR050502">
    <property type="entry name" value="Euk_RNA-bind_prot"/>
</dbReference>
<protein>
    <recommendedName>
        <fullName evidence="3">RRM domain-containing protein</fullName>
    </recommendedName>
</protein>
<dbReference type="SMART" id="SM00360">
    <property type="entry name" value="RRM"/>
    <property type="match status" value="1"/>
</dbReference>
<dbReference type="SUPFAM" id="SSF54928">
    <property type="entry name" value="RNA-binding domain, RBD"/>
    <property type="match status" value="1"/>
</dbReference>
<name>A0A453GWL1_AEGTS</name>
<evidence type="ECO:0000313" key="5">
    <source>
        <dbReference type="Proteomes" id="UP000015105"/>
    </source>
</evidence>
<organism evidence="4 5">
    <name type="scientific">Aegilops tauschii subsp. strangulata</name>
    <name type="common">Goatgrass</name>
    <dbReference type="NCBI Taxonomy" id="200361"/>
    <lineage>
        <taxon>Eukaryota</taxon>
        <taxon>Viridiplantae</taxon>
        <taxon>Streptophyta</taxon>
        <taxon>Embryophyta</taxon>
        <taxon>Tracheophyta</taxon>
        <taxon>Spermatophyta</taxon>
        <taxon>Magnoliopsida</taxon>
        <taxon>Liliopsida</taxon>
        <taxon>Poales</taxon>
        <taxon>Poaceae</taxon>
        <taxon>BOP clade</taxon>
        <taxon>Pooideae</taxon>
        <taxon>Triticodae</taxon>
        <taxon>Triticeae</taxon>
        <taxon>Triticinae</taxon>
        <taxon>Aegilops</taxon>
    </lineage>
</organism>
<dbReference type="GO" id="GO:0003729">
    <property type="term" value="F:mRNA binding"/>
    <property type="evidence" value="ECO:0007669"/>
    <property type="project" value="TreeGrafter"/>
</dbReference>
<keyword evidence="1 2" id="KW-0694">RNA-binding</keyword>
<feature type="domain" description="RRM" evidence="3">
    <location>
        <begin position="39"/>
        <end position="118"/>
    </location>
</feature>
<dbReference type="OMA" id="YVMIETI"/>
<dbReference type="PANTHER" id="PTHR48025">
    <property type="entry name" value="OS02G0815200 PROTEIN"/>
    <property type="match status" value="1"/>
</dbReference>
<dbReference type="InterPro" id="IPR035979">
    <property type="entry name" value="RBD_domain_sf"/>
</dbReference>
<dbReference type="Proteomes" id="UP000015105">
    <property type="component" value="Chromosome 3D"/>
</dbReference>
<keyword evidence="5" id="KW-1185">Reference proteome</keyword>
<evidence type="ECO:0000313" key="4">
    <source>
        <dbReference type="EnsemblPlants" id="AET3Gv21233000.1"/>
    </source>
</evidence>
<dbReference type="STRING" id="200361.A0A453GWL1"/>
<dbReference type="Gene3D" id="3.30.70.330">
    <property type="match status" value="1"/>
</dbReference>
<evidence type="ECO:0000256" key="1">
    <source>
        <dbReference type="ARBA" id="ARBA00022884"/>
    </source>
</evidence>
<reference evidence="5" key="1">
    <citation type="journal article" date="2014" name="Science">
        <title>Ancient hybridizations among the ancestral genomes of bread wheat.</title>
        <authorList>
            <consortium name="International Wheat Genome Sequencing Consortium,"/>
            <person name="Marcussen T."/>
            <person name="Sandve S.R."/>
            <person name="Heier L."/>
            <person name="Spannagl M."/>
            <person name="Pfeifer M."/>
            <person name="Jakobsen K.S."/>
            <person name="Wulff B.B."/>
            <person name="Steuernagel B."/>
            <person name="Mayer K.F."/>
            <person name="Olsen O.A."/>
        </authorList>
    </citation>
    <scope>NUCLEOTIDE SEQUENCE [LARGE SCALE GENOMIC DNA]</scope>
    <source>
        <strain evidence="5">cv. AL8/78</strain>
    </source>
</reference>
<dbReference type="InterPro" id="IPR000504">
    <property type="entry name" value="RRM_dom"/>
</dbReference>
<dbReference type="EnsemblPlants" id="AET3Gv21233000.1">
    <property type="protein sequence ID" value="AET3Gv21233000.1"/>
    <property type="gene ID" value="AET3Gv21233000"/>
</dbReference>